<protein>
    <submittedName>
        <fullName evidence="1">Prophage CP4-57 regulatory protein</fullName>
    </submittedName>
</protein>
<gene>
    <name evidence="1" type="ORF">NCTC10794_00032</name>
</gene>
<dbReference type="Pfam" id="PF05930">
    <property type="entry name" value="Phage_AlpA"/>
    <property type="match status" value="1"/>
</dbReference>
<evidence type="ECO:0000313" key="1">
    <source>
        <dbReference type="EMBL" id="STO63039.1"/>
    </source>
</evidence>
<dbReference type="PANTHER" id="PTHR36154">
    <property type="entry name" value="DNA-BINDING TRANSCRIPTIONAL ACTIVATOR ALPA"/>
    <property type="match status" value="1"/>
</dbReference>
<dbReference type="AlphaFoldDB" id="A0A377HY46"/>
<name>A0A377HY46_HAEPH</name>
<organism evidence="1 2">
    <name type="scientific">Haemophilus parahaemolyticus</name>
    <dbReference type="NCBI Taxonomy" id="735"/>
    <lineage>
        <taxon>Bacteria</taxon>
        <taxon>Pseudomonadati</taxon>
        <taxon>Pseudomonadota</taxon>
        <taxon>Gammaproteobacteria</taxon>
        <taxon>Pasteurellales</taxon>
        <taxon>Pasteurellaceae</taxon>
        <taxon>Haemophilus</taxon>
    </lineage>
</organism>
<dbReference type="InterPro" id="IPR052931">
    <property type="entry name" value="Prophage_regulatory_activator"/>
</dbReference>
<sequence>MTTATTTPPTMQAMADRILRRNEVLKMLGIGRTTLADWQNPKSARYRPDFPQKIPLGTNAVGYLESEINVFIQRLASNRKA</sequence>
<dbReference type="RefSeq" id="WP_258788334.1">
    <property type="nucleotide sequence ID" value="NZ_UGHH01000002.1"/>
</dbReference>
<dbReference type="Proteomes" id="UP000254867">
    <property type="component" value="Unassembled WGS sequence"/>
</dbReference>
<evidence type="ECO:0000313" key="2">
    <source>
        <dbReference type="Proteomes" id="UP000254867"/>
    </source>
</evidence>
<proteinExistence type="predicted"/>
<dbReference type="EMBL" id="UGHH01000002">
    <property type="protein sequence ID" value="STO63039.1"/>
    <property type="molecule type" value="Genomic_DNA"/>
</dbReference>
<dbReference type="InterPro" id="IPR010260">
    <property type="entry name" value="AlpA"/>
</dbReference>
<reference evidence="1 2" key="1">
    <citation type="submission" date="2018-06" db="EMBL/GenBank/DDBJ databases">
        <authorList>
            <consortium name="Pathogen Informatics"/>
            <person name="Doyle S."/>
        </authorList>
    </citation>
    <scope>NUCLEOTIDE SEQUENCE [LARGE SCALE GENOMIC DNA]</scope>
    <source>
        <strain evidence="1 2">NCTC10794</strain>
    </source>
</reference>
<accession>A0A377HY46</accession>
<dbReference type="PANTHER" id="PTHR36154:SF1">
    <property type="entry name" value="DNA-BINDING TRANSCRIPTIONAL ACTIVATOR ALPA"/>
    <property type="match status" value="1"/>
</dbReference>